<evidence type="ECO:0000313" key="2">
    <source>
        <dbReference type="Proteomes" id="UP001201812"/>
    </source>
</evidence>
<accession>A0AAD4QXL0</accession>
<organism evidence="1 2">
    <name type="scientific">Ditylenchus destructor</name>
    <dbReference type="NCBI Taxonomy" id="166010"/>
    <lineage>
        <taxon>Eukaryota</taxon>
        <taxon>Metazoa</taxon>
        <taxon>Ecdysozoa</taxon>
        <taxon>Nematoda</taxon>
        <taxon>Chromadorea</taxon>
        <taxon>Rhabditida</taxon>
        <taxon>Tylenchina</taxon>
        <taxon>Tylenchomorpha</taxon>
        <taxon>Sphaerularioidea</taxon>
        <taxon>Anguinidae</taxon>
        <taxon>Anguininae</taxon>
        <taxon>Ditylenchus</taxon>
    </lineage>
</organism>
<dbReference type="EMBL" id="JAKKPZ010000101">
    <property type="protein sequence ID" value="KAI1702297.1"/>
    <property type="molecule type" value="Genomic_DNA"/>
</dbReference>
<sequence length="87" mass="9405">MPSSRRISVIFLSFVVVFLVLLDFRTDAALVGRRIKRQPPTFIDWTAPRMGATPYGVPGYRPGYGGSYGPFGVGAVGLLQGVIFGGR</sequence>
<protein>
    <submittedName>
        <fullName evidence="1">Uncharacterized protein</fullName>
    </submittedName>
</protein>
<dbReference type="Proteomes" id="UP001201812">
    <property type="component" value="Unassembled WGS sequence"/>
</dbReference>
<evidence type="ECO:0000313" key="1">
    <source>
        <dbReference type="EMBL" id="KAI1702297.1"/>
    </source>
</evidence>
<dbReference type="AlphaFoldDB" id="A0AAD4QXL0"/>
<comment type="caution">
    <text evidence="1">The sequence shown here is derived from an EMBL/GenBank/DDBJ whole genome shotgun (WGS) entry which is preliminary data.</text>
</comment>
<proteinExistence type="predicted"/>
<name>A0AAD4QXL0_9BILA</name>
<reference evidence="1" key="1">
    <citation type="submission" date="2022-01" db="EMBL/GenBank/DDBJ databases">
        <title>Genome Sequence Resource for Two Populations of Ditylenchus destructor, the Migratory Endoparasitic Phytonematode.</title>
        <authorList>
            <person name="Zhang H."/>
            <person name="Lin R."/>
            <person name="Xie B."/>
        </authorList>
    </citation>
    <scope>NUCLEOTIDE SEQUENCE</scope>
    <source>
        <strain evidence="1">BazhouSP</strain>
    </source>
</reference>
<gene>
    <name evidence="1" type="ORF">DdX_15564</name>
</gene>
<keyword evidence="2" id="KW-1185">Reference proteome</keyword>